<comment type="caution">
    <text evidence="1">The sequence shown here is derived from an EMBL/GenBank/DDBJ whole genome shotgun (WGS) entry which is preliminary data.</text>
</comment>
<evidence type="ECO:0000313" key="2">
    <source>
        <dbReference type="Proteomes" id="UP000028411"/>
    </source>
</evidence>
<dbReference type="AlphaFoldDB" id="A0A081RFJ5"/>
<evidence type="ECO:0000313" key="1">
    <source>
        <dbReference type="EMBL" id="KEQ53968.1"/>
    </source>
</evidence>
<gene>
    <name evidence="1" type="ORF">BV95_01656</name>
</gene>
<dbReference type="EMBL" id="JFHR01000015">
    <property type="protein sequence ID" value="KEQ53968.1"/>
    <property type="molecule type" value="Genomic_DNA"/>
</dbReference>
<dbReference type="RefSeq" id="WP_037449903.1">
    <property type="nucleotide sequence ID" value="NZ_JFHR01000015.1"/>
</dbReference>
<reference evidence="1 2" key="1">
    <citation type="submission" date="2014-02" db="EMBL/GenBank/DDBJ databases">
        <title>Whole genome sequence of Sphingobium chlorophenolicum NBRC 16172.</title>
        <authorList>
            <person name="Gan H.M."/>
            <person name="Gan H.Y."/>
            <person name="Chew T.H."/>
            <person name="Savka M.A."/>
        </authorList>
    </citation>
    <scope>NUCLEOTIDE SEQUENCE [LARGE SCALE GENOMIC DNA]</scope>
    <source>
        <strain evidence="1 2">NBRC 16172</strain>
    </source>
</reference>
<dbReference type="PATRIC" id="fig|46429.4.peg.1625"/>
<name>A0A081RFJ5_SPHCR</name>
<organism evidence="1 2">
    <name type="scientific">Sphingobium chlorophenolicum</name>
    <dbReference type="NCBI Taxonomy" id="46429"/>
    <lineage>
        <taxon>Bacteria</taxon>
        <taxon>Pseudomonadati</taxon>
        <taxon>Pseudomonadota</taxon>
        <taxon>Alphaproteobacteria</taxon>
        <taxon>Sphingomonadales</taxon>
        <taxon>Sphingomonadaceae</taxon>
        <taxon>Sphingobium</taxon>
    </lineage>
</organism>
<protein>
    <submittedName>
        <fullName evidence="1">Uncharacterized protein</fullName>
    </submittedName>
</protein>
<dbReference type="Proteomes" id="UP000028411">
    <property type="component" value="Unassembled WGS sequence"/>
</dbReference>
<proteinExistence type="predicted"/>
<sequence>MPQPSPAYSIRIEPAATGMARIPTIIHLGPLAPLLADLLADKPDAKARLEAADALIRKPAKPLPADEFGGL</sequence>
<accession>A0A081RFJ5</accession>